<dbReference type="OrthoDB" id="9815205at2"/>
<reference evidence="2 3" key="1">
    <citation type="submission" date="2019-09" db="EMBL/GenBank/DDBJ databases">
        <title>Pararcticibacter amylolyticus gen. nov., sp. nov., isolated from a rottenly hemp rope, and reclassification of Pedobacter tournemirensis as Pararcticibacter tournemirensis comb. nov.</title>
        <authorList>
            <person name="Cai Y."/>
        </authorList>
    </citation>
    <scope>NUCLEOTIDE SEQUENCE [LARGE SCALE GENOMIC DNA]</scope>
    <source>
        <strain evidence="2 3">TF5-37.2-LB10</strain>
    </source>
</reference>
<dbReference type="SUPFAM" id="SSF52833">
    <property type="entry name" value="Thioredoxin-like"/>
    <property type="match status" value="1"/>
</dbReference>
<protein>
    <submittedName>
        <fullName evidence="2">TlpA family protein disulfide reductase</fullName>
    </submittedName>
</protein>
<dbReference type="InterPro" id="IPR013740">
    <property type="entry name" value="Redoxin"/>
</dbReference>
<dbReference type="InterPro" id="IPR050553">
    <property type="entry name" value="Thioredoxin_ResA/DsbE_sf"/>
</dbReference>
<evidence type="ECO:0000313" key="3">
    <source>
        <dbReference type="Proteomes" id="UP000322918"/>
    </source>
</evidence>
<dbReference type="CDD" id="cd02966">
    <property type="entry name" value="TlpA_like_family"/>
    <property type="match status" value="1"/>
</dbReference>
<dbReference type="GO" id="GO:0016491">
    <property type="term" value="F:oxidoreductase activity"/>
    <property type="evidence" value="ECO:0007669"/>
    <property type="project" value="InterPro"/>
</dbReference>
<comment type="caution">
    <text evidence="2">The sequence shown here is derived from an EMBL/GenBank/DDBJ whole genome shotgun (WGS) entry which is preliminary data.</text>
</comment>
<dbReference type="Proteomes" id="UP000322918">
    <property type="component" value="Unassembled WGS sequence"/>
</dbReference>
<gene>
    <name evidence="2" type="ORF">F1649_07475</name>
</gene>
<dbReference type="Pfam" id="PF08534">
    <property type="entry name" value="Redoxin"/>
    <property type="match status" value="1"/>
</dbReference>
<dbReference type="PANTHER" id="PTHR42852:SF13">
    <property type="entry name" value="PROTEIN DIPZ"/>
    <property type="match status" value="1"/>
</dbReference>
<dbReference type="PANTHER" id="PTHR42852">
    <property type="entry name" value="THIOL:DISULFIDE INTERCHANGE PROTEIN DSBE"/>
    <property type="match status" value="1"/>
</dbReference>
<dbReference type="PROSITE" id="PS51352">
    <property type="entry name" value="THIOREDOXIN_2"/>
    <property type="match status" value="1"/>
</dbReference>
<dbReference type="EMBL" id="VWNE01000009">
    <property type="protein sequence ID" value="KAA8484184.1"/>
    <property type="molecule type" value="Genomic_DNA"/>
</dbReference>
<evidence type="ECO:0000259" key="1">
    <source>
        <dbReference type="PROSITE" id="PS51352"/>
    </source>
</evidence>
<evidence type="ECO:0000313" key="2">
    <source>
        <dbReference type="EMBL" id="KAA8484184.1"/>
    </source>
</evidence>
<dbReference type="InterPro" id="IPR013766">
    <property type="entry name" value="Thioredoxin_domain"/>
</dbReference>
<keyword evidence="3" id="KW-1185">Reference proteome</keyword>
<accession>A0A5M9HFL5</accession>
<dbReference type="InterPro" id="IPR036249">
    <property type="entry name" value="Thioredoxin-like_sf"/>
</dbReference>
<dbReference type="Gene3D" id="3.40.30.10">
    <property type="entry name" value="Glutaredoxin"/>
    <property type="match status" value="1"/>
</dbReference>
<proteinExistence type="predicted"/>
<sequence length="162" mass="18168">MKTGLYSPDMKEKQPEVARGVEGPGVVAASVLFKSPAGETVDLSKLRGKVVFLNFWATWCPPCIAEMPSVNKLYEKLKGNKDFVFLMVDVDANYQRSKKFMDKHKYSLPVYTPLSDIPKDLLTGAIPTTVIFDKNGKTVFRHEGAADYSTPEVIKFMQELSR</sequence>
<name>A0A5M9HFL5_9SPHI</name>
<dbReference type="AlphaFoldDB" id="A0A5M9HFL5"/>
<organism evidence="2 3">
    <name type="scientific">Arcticibacter tournemirensis</name>
    <dbReference type="NCBI Taxonomy" id="699437"/>
    <lineage>
        <taxon>Bacteria</taxon>
        <taxon>Pseudomonadati</taxon>
        <taxon>Bacteroidota</taxon>
        <taxon>Sphingobacteriia</taxon>
        <taxon>Sphingobacteriales</taxon>
        <taxon>Sphingobacteriaceae</taxon>
        <taxon>Arcticibacter</taxon>
    </lineage>
</organism>
<feature type="domain" description="Thioredoxin" evidence="1">
    <location>
        <begin position="22"/>
        <end position="162"/>
    </location>
</feature>